<dbReference type="PANTHER" id="PTHR10012">
    <property type="entry name" value="SERINE/THREONINE-PROTEIN PHOSPHATASE 2A REGULATORY SUBUNIT B"/>
    <property type="match status" value="1"/>
</dbReference>
<dbReference type="GO" id="GO:0007052">
    <property type="term" value="P:mitotic spindle organization"/>
    <property type="evidence" value="ECO:0007669"/>
    <property type="project" value="TreeGrafter"/>
</dbReference>
<dbReference type="CDD" id="cd04087">
    <property type="entry name" value="PTPA"/>
    <property type="match status" value="1"/>
</dbReference>
<feature type="region of interest" description="Disordered" evidence="11">
    <location>
        <begin position="414"/>
        <end position="433"/>
    </location>
</feature>
<evidence type="ECO:0000256" key="2">
    <source>
        <dbReference type="ARBA" id="ARBA00004123"/>
    </source>
</evidence>
<evidence type="ECO:0000256" key="5">
    <source>
        <dbReference type="ARBA" id="ARBA00022490"/>
    </source>
</evidence>
<dbReference type="AlphaFoldDB" id="C5FCX2"/>
<dbReference type="GO" id="GO:0000159">
    <property type="term" value="C:protein phosphatase type 2A complex"/>
    <property type="evidence" value="ECO:0007669"/>
    <property type="project" value="TreeGrafter"/>
</dbReference>
<dbReference type="GO" id="GO:0003755">
    <property type="term" value="F:peptidyl-prolyl cis-trans isomerase activity"/>
    <property type="evidence" value="ECO:0007669"/>
    <property type="project" value="UniProtKB-KW"/>
</dbReference>
<dbReference type="FunFam" id="1.20.120.1150:FF:000003">
    <property type="entry name" value="Serine/threonine-protein phosphatase 2A activator"/>
    <property type="match status" value="1"/>
</dbReference>
<dbReference type="PANTHER" id="PTHR10012:SF3">
    <property type="entry name" value="SERINE_THREONINE-PROTEIN PHOSPHATASE 2A ACTIVATOR 1"/>
    <property type="match status" value="1"/>
</dbReference>
<evidence type="ECO:0000313" key="12">
    <source>
        <dbReference type="EMBL" id="EEQ27656.1"/>
    </source>
</evidence>
<dbReference type="RefSeq" id="XP_002850440.1">
    <property type="nucleotide sequence ID" value="XM_002850394.1"/>
</dbReference>
<feature type="region of interest" description="Disordered" evidence="11">
    <location>
        <begin position="368"/>
        <end position="400"/>
    </location>
</feature>
<name>C5FCX2_ARTOC</name>
<keyword evidence="8" id="KW-0539">Nucleus</keyword>
<dbReference type="GO" id="GO:0005737">
    <property type="term" value="C:cytoplasm"/>
    <property type="evidence" value="ECO:0007669"/>
    <property type="project" value="UniProtKB-SubCell"/>
</dbReference>
<dbReference type="Proteomes" id="UP000002035">
    <property type="component" value="Unassembled WGS sequence"/>
</dbReference>
<sequence length="466" mass="51439">MNTAPAVASLPRLDPNTLHTFIKPMKKIHDHQDVETFLSSVAYRDIMIFILQLNRCMFPSKIPGKESGSSNVEVWTLDSDSIDFSEPVRRLQLLLSKLESLIDEVAPDTGPRRFGNISFRKWCEEMESRTATIMDECLPPEILQQKSEDGETVTAKEELMAYLTGSFGSSQRLDYGTGHELSFLAFLACLWKLNGFARADPGVEERGIVIGVIEPYATPTTASQFCLKANIQPAGSHGVWGLDDHSFISYILGSAQLSPAITPADPTPTEGSLPNAPSTGDIAKRNIVEKERKSNMYFSAIGFIHDVKKGPFWEHSPMLYDISGIKDGWGKINKGMIKMYNAEVLSKFPVVQHFPFGSLFVWERDPNATPSVPSAHTSSGPQTPAHMPAPPPPQPDMGTRAPWASMPTGIRMRDSRGENNPAHATPTAPLFNQMPAIRAPWATQGSQQRNLPPREPFISPPNTSDR</sequence>
<dbReference type="EC" id="5.2.1.8" evidence="10"/>
<feature type="region of interest" description="Disordered" evidence="11">
    <location>
        <begin position="438"/>
        <end position="466"/>
    </location>
</feature>
<dbReference type="HOGENOM" id="CLU_030733_2_0_1"/>
<evidence type="ECO:0000256" key="10">
    <source>
        <dbReference type="RuleBase" id="RU361210"/>
    </source>
</evidence>
<keyword evidence="13" id="KW-1185">Reference proteome</keyword>
<protein>
    <recommendedName>
        <fullName evidence="10">Serine/threonine-protein phosphatase 2A activator</fullName>
        <ecNumber evidence="10">5.2.1.8</ecNumber>
    </recommendedName>
    <alternativeName>
        <fullName evidence="10">Phosphotyrosyl phosphatase activator</fullName>
    </alternativeName>
</protein>
<dbReference type="GO" id="GO:0005634">
    <property type="term" value="C:nucleus"/>
    <property type="evidence" value="ECO:0007669"/>
    <property type="project" value="UniProtKB-SubCell"/>
</dbReference>
<dbReference type="OMA" id="IHESQDV"/>
<dbReference type="Pfam" id="PF03095">
    <property type="entry name" value="PTPA"/>
    <property type="match status" value="1"/>
</dbReference>
<dbReference type="Gene3D" id="1.20.120.1150">
    <property type="match status" value="1"/>
</dbReference>
<dbReference type="SUPFAM" id="SSF140984">
    <property type="entry name" value="PTPA-like"/>
    <property type="match status" value="1"/>
</dbReference>
<dbReference type="EMBL" id="DS995701">
    <property type="protein sequence ID" value="EEQ27656.1"/>
    <property type="molecule type" value="Genomic_DNA"/>
</dbReference>
<dbReference type="InterPro" id="IPR004327">
    <property type="entry name" value="Phstyr_phstse_ac"/>
</dbReference>
<dbReference type="GeneID" id="9225664"/>
<proteinExistence type="inferred from homology"/>
<organism evidence="12 13">
    <name type="scientific">Arthroderma otae (strain ATCC MYA-4605 / CBS 113480)</name>
    <name type="common">Microsporum canis</name>
    <dbReference type="NCBI Taxonomy" id="554155"/>
    <lineage>
        <taxon>Eukaryota</taxon>
        <taxon>Fungi</taxon>
        <taxon>Dikarya</taxon>
        <taxon>Ascomycota</taxon>
        <taxon>Pezizomycotina</taxon>
        <taxon>Eurotiomycetes</taxon>
        <taxon>Eurotiomycetidae</taxon>
        <taxon>Onygenales</taxon>
        <taxon>Arthrodermataceae</taxon>
        <taxon>Microsporum</taxon>
    </lineage>
</organism>
<evidence type="ECO:0000313" key="13">
    <source>
        <dbReference type="Proteomes" id="UP000002035"/>
    </source>
</evidence>
<reference evidence="13" key="1">
    <citation type="journal article" date="2012" name="MBio">
        <title>Comparative genome analysis of Trichophyton rubrum and related dermatophytes reveals candidate genes involved in infection.</title>
        <authorList>
            <person name="Martinez D.A."/>
            <person name="Oliver B.G."/>
            <person name="Graeser Y."/>
            <person name="Goldberg J.M."/>
            <person name="Li W."/>
            <person name="Martinez-Rossi N.M."/>
            <person name="Monod M."/>
            <person name="Shelest E."/>
            <person name="Barton R.C."/>
            <person name="Birch E."/>
            <person name="Brakhage A.A."/>
            <person name="Chen Z."/>
            <person name="Gurr S.J."/>
            <person name="Heiman D."/>
            <person name="Heitman J."/>
            <person name="Kosti I."/>
            <person name="Rossi A."/>
            <person name="Saif S."/>
            <person name="Samalova M."/>
            <person name="Saunders C.W."/>
            <person name="Shea T."/>
            <person name="Summerbell R.C."/>
            <person name="Xu J."/>
            <person name="Young S."/>
            <person name="Zeng Q."/>
            <person name="Birren B.W."/>
            <person name="Cuomo C.A."/>
            <person name="White T.C."/>
        </authorList>
    </citation>
    <scope>NUCLEOTIDE SEQUENCE [LARGE SCALE GENOMIC DNA]</scope>
    <source>
        <strain evidence="13">ATCC MYA-4605 / CBS 113480</strain>
    </source>
</reference>
<gene>
    <name evidence="12" type="ORF">MCYG_00544</name>
</gene>
<evidence type="ECO:0000256" key="3">
    <source>
        <dbReference type="ARBA" id="ARBA00004496"/>
    </source>
</evidence>
<dbReference type="OrthoDB" id="16120at2759"/>
<dbReference type="STRING" id="554155.C5FCX2"/>
<comment type="catalytic activity">
    <reaction evidence="1 10">
        <text>[protein]-peptidylproline (omega=180) = [protein]-peptidylproline (omega=0)</text>
        <dbReference type="Rhea" id="RHEA:16237"/>
        <dbReference type="Rhea" id="RHEA-COMP:10747"/>
        <dbReference type="Rhea" id="RHEA-COMP:10748"/>
        <dbReference type="ChEBI" id="CHEBI:83833"/>
        <dbReference type="ChEBI" id="CHEBI:83834"/>
        <dbReference type="EC" id="5.2.1.8"/>
    </reaction>
</comment>
<comment type="subcellular location">
    <subcellularLocation>
        <location evidence="3 10">Cytoplasm</location>
    </subcellularLocation>
    <subcellularLocation>
        <location evidence="2">Nucleus</location>
    </subcellularLocation>
</comment>
<evidence type="ECO:0000256" key="8">
    <source>
        <dbReference type="ARBA" id="ARBA00023242"/>
    </source>
</evidence>
<dbReference type="InterPro" id="IPR037218">
    <property type="entry name" value="PTPA_sf"/>
</dbReference>
<comment type="similarity">
    <text evidence="4 10">Belongs to the PTPA-type PPIase family.</text>
</comment>
<comment type="function">
    <text evidence="9">PPIases accelerate the folding of proteins. It catalyzes the cis-trans isomerization of proline imidic peptide bonds in oligopeptides. Acts as a regulatory subunit for PP2A-like phosphatases modulating their activity or substrate specificity, probably by inducing a conformational change in the catalytic subunit, a direct target of the PPIase. Can reactivate inactive phosphatase PP2A-phosphatase methylesterase complexes (PP2Ai) in presence of ATP and Mg(2+) by dissociating the inactive form from the complex.</text>
</comment>
<keyword evidence="7 10" id="KW-0413">Isomerase</keyword>
<evidence type="ECO:0000256" key="9">
    <source>
        <dbReference type="ARBA" id="ARBA00025287"/>
    </source>
</evidence>
<dbReference type="VEuPathDB" id="FungiDB:MCYG_00544"/>
<evidence type="ECO:0000256" key="4">
    <source>
        <dbReference type="ARBA" id="ARBA00011019"/>
    </source>
</evidence>
<evidence type="ECO:0000256" key="1">
    <source>
        <dbReference type="ARBA" id="ARBA00000971"/>
    </source>
</evidence>
<feature type="compositionally biased region" description="Polar residues" evidence="11">
    <location>
        <begin position="368"/>
        <end position="379"/>
    </location>
</feature>
<dbReference type="GO" id="GO:0008160">
    <property type="term" value="F:protein tyrosine phosphatase activator activity"/>
    <property type="evidence" value="ECO:0007669"/>
    <property type="project" value="TreeGrafter"/>
</dbReference>
<evidence type="ECO:0000256" key="7">
    <source>
        <dbReference type="ARBA" id="ARBA00023235"/>
    </source>
</evidence>
<evidence type="ECO:0000256" key="6">
    <source>
        <dbReference type="ARBA" id="ARBA00023110"/>
    </source>
</evidence>
<keyword evidence="6 10" id="KW-0697">Rotamase</keyword>
<dbReference type="eggNOG" id="KOG2867">
    <property type="taxonomic scope" value="Eukaryota"/>
</dbReference>
<evidence type="ECO:0000256" key="11">
    <source>
        <dbReference type="SAM" id="MobiDB-lite"/>
    </source>
</evidence>
<dbReference type="InterPro" id="IPR043170">
    <property type="entry name" value="PTPA_C_lid"/>
</dbReference>
<keyword evidence="5 10" id="KW-0963">Cytoplasm</keyword>
<accession>C5FCX2</accession>